<dbReference type="Proteomes" id="UP000054978">
    <property type="component" value="Unassembled WGS sequence"/>
</dbReference>
<evidence type="ECO:0000313" key="2">
    <source>
        <dbReference type="Proteomes" id="UP000054978"/>
    </source>
</evidence>
<dbReference type="NCBIfam" id="TIGR04029">
    <property type="entry name" value="CMD_Avi_7170"/>
    <property type="match status" value="1"/>
</dbReference>
<protein>
    <recommendedName>
        <fullName evidence="3">CMD domain protein</fullName>
    </recommendedName>
</protein>
<keyword evidence="2" id="KW-1185">Reference proteome</keyword>
<dbReference type="AlphaFoldDB" id="A0A158E7I9"/>
<dbReference type="Gene3D" id="1.20.1290.10">
    <property type="entry name" value="AhpD-like"/>
    <property type="match status" value="1"/>
</dbReference>
<comment type="caution">
    <text evidence="1">The sequence shown here is derived from an EMBL/GenBank/DDBJ whole genome shotgun (WGS) entry which is preliminary data.</text>
</comment>
<gene>
    <name evidence="1" type="ORF">AWB83_06666</name>
</gene>
<dbReference type="InterPro" id="IPR023982">
    <property type="entry name" value="CHP04029_CMD-like"/>
</dbReference>
<proteinExistence type="predicted"/>
<dbReference type="STRING" id="1777144.AWB83_06666"/>
<name>A0A158E7I9_9BURK</name>
<dbReference type="SUPFAM" id="SSF69118">
    <property type="entry name" value="AhpD-like"/>
    <property type="match status" value="1"/>
</dbReference>
<dbReference type="InterPro" id="IPR029032">
    <property type="entry name" value="AhpD-like"/>
</dbReference>
<evidence type="ECO:0008006" key="3">
    <source>
        <dbReference type="Google" id="ProtNLM"/>
    </source>
</evidence>
<dbReference type="RefSeq" id="WP_244197975.1">
    <property type="nucleotide sequence ID" value="NZ_FCOB02000053.1"/>
</dbReference>
<reference evidence="1" key="1">
    <citation type="submission" date="2016-01" db="EMBL/GenBank/DDBJ databases">
        <authorList>
            <person name="Peeters C."/>
        </authorList>
    </citation>
    <scope>NUCLEOTIDE SEQUENCE [LARGE SCALE GENOMIC DNA]</scope>
    <source>
        <strain evidence="1">LMG 29326</strain>
    </source>
</reference>
<evidence type="ECO:0000313" key="1">
    <source>
        <dbReference type="EMBL" id="SAL02832.1"/>
    </source>
</evidence>
<accession>A0A158E7I9</accession>
<organism evidence="1 2">
    <name type="scientific">Caballeronia ptereochthonis</name>
    <dbReference type="NCBI Taxonomy" id="1777144"/>
    <lineage>
        <taxon>Bacteria</taxon>
        <taxon>Pseudomonadati</taxon>
        <taxon>Pseudomonadota</taxon>
        <taxon>Betaproteobacteria</taxon>
        <taxon>Burkholderiales</taxon>
        <taxon>Burkholderiaceae</taxon>
        <taxon>Caballeronia</taxon>
    </lineage>
</organism>
<sequence length="177" mass="18909">MTDTYDASTDVIDRIADLAPGSATYATRHKREKVAAATQRSYDALFDPALPDLTLADRLCVALYACTLSNASGLAAHYAQRLASIGVDRTVIDPIAQNSPDALEGQPSRLRAMLNFTRTLIEAPIEGDKAALERLRDAGIPTPAVVALAQLIAFLSYQIRLTAGLRALQALNEAEAA</sequence>
<dbReference type="EMBL" id="FCOB02000053">
    <property type="protein sequence ID" value="SAL02832.1"/>
    <property type="molecule type" value="Genomic_DNA"/>
</dbReference>